<dbReference type="Gene3D" id="3.30.450.20">
    <property type="entry name" value="PAS domain"/>
    <property type="match status" value="2"/>
</dbReference>
<dbReference type="InterPro" id="IPR036890">
    <property type="entry name" value="HATPase_C_sf"/>
</dbReference>
<evidence type="ECO:0000259" key="8">
    <source>
        <dbReference type="PROSITE" id="PS50110"/>
    </source>
</evidence>
<feature type="coiled-coil region" evidence="5">
    <location>
        <begin position="320"/>
        <end position="352"/>
    </location>
</feature>
<dbReference type="Pfam" id="PF02518">
    <property type="entry name" value="HATPase_c"/>
    <property type="match status" value="1"/>
</dbReference>
<dbReference type="CDD" id="cd00082">
    <property type="entry name" value="HisKA"/>
    <property type="match status" value="1"/>
</dbReference>
<evidence type="ECO:0000313" key="10">
    <source>
        <dbReference type="Proteomes" id="UP000239724"/>
    </source>
</evidence>
<dbReference type="Gene3D" id="1.10.287.130">
    <property type="match status" value="1"/>
</dbReference>
<dbReference type="PANTHER" id="PTHR43065:SF49">
    <property type="entry name" value="HISTIDINE KINASE"/>
    <property type="match status" value="1"/>
</dbReference>
<evidence type="ECO:0000256" key="5">
    <source>
        <dbReference type="SAM" id="Coils"/>
    </source>
</evidence>
<keyword evidence="5" id="KW-0175">Coiled coil</keyword>
<dbReference type="Pfam" id="PF00512">
    <property type="entry name" value="HisKA"/>
    <property type="match status" value="1"/>
</dbReference>
<comment type="caution">
    <text evidence="9">The sequence shown here is derived from an EMBL/GenBank/DDBJ whole genome shotgun (WGS) entry which is preliminary data.</text>
</comment>
<keyword evidence="6" id="KW-0472">Membrane</keyword>
<evidence type="ECO:0000256" key="4">
    <source>
        <dbReference type="PROSITE-ProRule" id="PRU00169"/>
    </source>
</evidence>
<sequence length="732" mass="79284">MGSAAPGIGHYQKTVGLLRALAAASLVIPVVMLLVGGTITWQNKRQDAWDESAWLVDLLQQSTSKLFETQFLALGEVGMVLDGLDPAAIAARQSQFHDRLQALLRYLPQTRDLFVVRGDGHVAVSGLSYPAHSGFDLSNRDFFDYFRRGGTGLFVSAVRNRVADNRPVFSLAIRRPVPDGHFAGVIATAISPDYFAHLFRSATDIYDDFSGRIISLRRSDGEVLARWPATEPPRAGFDQALAASIAGTRHLTGHFTYLSPTDGEHRDVVWRRFAGAGIVIAASVTHRAITASWFRVILPHLAFDIPAMLGLFSITLLALRRTLQAAAAAQQAEAERQRRQRVEEAARQSQKMEALGQLTGGVAHDFNNLLAVILGSAELARTRPADRAAALLDNIVKAAQRGATLTRQLLSFSRNQVLQPKVLDPYIEIQRMMALLKPSLRGTIDIDLRVASDVWLVELDPSEWDMAVLNIAVNARDAMPEGGRFTMTVDNQRIVPGQLARAPDLRGDFVRMALSDTGPGIAPAVAARAFEPFYTTKEIGRGTGLGLSQVYGFTCQAGGRATIKAGEAGGTTVTLYLPRSTKPIVPPAAAADSPDGTAARRILLVECDNSLARVTTEILTALGHEVVRVDRARDALDQLMQPAGRFNLLLSDIAMPGGLDGLQLARMVRGRMPALPIILVSGCSDPPPAAEDGFRVLQKPLRAEQLGQAIRAELGPYPRIVVDNRRAQAVEG</sequence>
<dbReference type="SMART" id="SM00448">
    <property type="entry name" value="REC"/>
    <property type="match status" value="1"/>
</dbReference>
<dbReference type="EMBL" id="NHRY01000187">
    <property type="protein sequence ID" value="PPQ31630.1"/>
    <property type="molecule type" value="Genomic_DNA"/>
</dbReference>
<dbReference type="EC" id="2.7.13.3" evidence="2"/>
<dbReference type="PANTHER" id="PTHR43065">
    <property type="entry name" value="SENSOR HISTIDINE KINASE"/>
    <property type="match status" value="1"/>
</dbReference>
<dbReference type="PROSITE" id="PS50110">
    <property type="entry name" value="RESPONSE_REGULATORY"/>
    <property type="match status" value="1"/>
</dbReference>
<evidence type="ECO:0000313" key="9">
    <source>
        <dbReference type="EMBL" id="PPQ31630.1"/>
    </source>
</evidence>
<name>A0A2S6NAI3_RHOGL</name>
<dbReference type="CDD" id="cd12915">
    <property type="entry name" value="PDC2_DGC_like"/>
    <property type="match status" value="1"/>
</dbReference>
<accession>A0A2S6NAI3</accession>
<dbReference type="InterPro" id="IPR036097">
    <property type="entry name" value="HisK_dim/P_sf"/>
</dbReference>
<dbReference type="SUPFAM" id="SSF55874">
    <property type="entry name" value="ATPase domain of HSP90 chaperone/DNA topoisomerase II/histidine kinase"/>
    <property type="match status" value="1"/>
</dbReference>
<dbReference type="AlphaFoldDB" id="A0A2S6NAI3"/>
<feature type="transmembrane region" description="Helical" evidence="6">
    <location>
        <begin position="300"/>
        <end position="319"/>
    </location>
</feature>
<keyword evidence="6" id="KW-1133">Transmembrane helix</keyword>
<reference evidence="9 10" key="1">
    <citation type="journal article" date="2018" name="Arch. Microbiol.">
        <title>New insights into the metabolic potential of the phototrophic purple bacterium Rhodopila globiformis DSM 161(T) from its draft genome sequence and evidence for a vanadium-dependent nitrogenase.</title>
        <authorList>
            <person name="Imhoff J.F."/>
            <person name="Rahn T."/>
            <person name="Kunzel S."/>
            <person name="Neulinger S.C."/>
        </authorList>
    </citation>
    <scope>NUCLEOTIDE SEQUENCE [LARGE SCALE GENOMIC DNA]</scope>
    <source>
        <strain evidence="9 10">DSM 161</strain>
    </source>
</reference>
<evidence type="ECO:0000256" key="3">
    <source>
        <dbReference type="ARBA" id="ARBA00022553"/>
    </source>
</evidence>
<gene>
    <name evidence="9" type="ORF">CCS01_17140</name>
</gene>
<keyword evidence="6" id="KW-0812">Transmembrane</keyword>
<organism evidence="9 10">
    <name type="scientific">Rhodopila globiformis</name>
    <name type="common">Rhodopseudomonas globiformis</name>
    <dbReference type="NCBI Taxonomy" id="1071"/>
    <lineage>
        <taxon>Bacteria</taxon>
        <taxon>Pseudomonadati</taxon>
        <taxon>Pseudomonadota</taxon>
        <taxon>Alphaproteobacteria</taxon>
        <taxon>Acetobacterales</taxon>
        <taxon>Acetobacteraceae</taxon>
        <taxon>Rhodopila</taxon>
    </lineage>
</organism>
<dbReference type="SMART" id="SM00388">
    <property type="entry name" value="HisKA"/>
    <property type="match status" value="1"/>
</dbReference>
<dbReference type="InterPro" id="IPR005467">
    <property type="entry name" value="His_kinase_dom"/>
</dbReference>
<dbReference type="Gene3D" id="3.30.565.10">
    <property type="entry name" value="Histidine kinase-like ATPase, C-terminal domain"/>
    <property type="match status" value="1"/>
</dbReference>
<evidence type="ECO:0000256" key="6">
    <source>
        <dbReference type="SAM" id="Phobius"/>
    </source>
</evidence>
<dbReference type="PROSITE" id="PS50109">
    <property type="entry name" value="HIS_KIN"/>
    <property type="match status" value="1"/>
</dbReference>
<dbReference type="SUPFAM" id="SSF52172">
    <property type="entry name" value="CheY-like"/>
    <property type="match status" value="1"/>
</dbReference>
<feature type="transmembrane region" description="Helical" evidence="6">
    <location>
        <begin position="20"/>
        <end position="41"/>
    </location>
</feature>
<dbReference type="InterPro" id="IPR011006">
    <property type="entry name" value="CheY-like_superfamily"/>
</dbReference>
<keyword evidence="3 4" id="KW-0597">Phosphoprotein</keyword>
<dbReference type="InterPro" id="IPR001789">
    <property type="entry name" value="Sig_transdc_resp-reg_receiver"/>
</dbReference>
<dbReference type="CDD" id="cd12914">
    <property type="entry name" value="PDC1_DGC_like"/>
    <property type="match status" value="1"/>
</dbReference>
<dbReference type="InterPro" id="IPR004358">
    <property type="entry name" value="Sig_transdc_His_kin-like_C"/>
</dbReference>
<evidence type="ECO:0000256" key="2">
    <source>
        <dbReference type="ARBA" id="ARBA00012438"/>
    </source>
</evidence>
<dbReference type="Pfam" id="PF00072">
    <property type="entry name" value="Response_reg"/>
    <property type="match status" value="1"/>
</dbReference>
<dbReference type="Gene3D" id="3.40.50.2300">
    <property type="match status" value="1"/>
</dbReference>
<dbReference type="GO" id="GO:0000155">
    <property type="term" value="F:phosphorelay sensor kinase activity"/>
    <property type="evidence" value="ECO:0007669"/>
    <property type="project" value="InterPro"/>
</dbReference>
<dbReference type="Proteomes" id="UP000239724">
    <property type="component" value="Unassembled WGS sequence"/>
</dbReference>
<dbReference type="SUPFAM" id="SSF47384">
    <property type="entry name" value="Homodimeric domain of signal transducing histidine kinase"/>
    <property type="match status" value="1"/>
</dbReference>
<feature type="domain" description="Histidine kinase" evidence="7">
    <location>
        <begin position="361"/>
        <end position="581"/>
    </location>
</feature>
<dbReference type="InterPro" id="IPR003594">
    <property type="entry name" value="HATPase_dom"/>
</dbReference>
<dbReference type="SMART" id="SM00387">
    <property type="entry name" value="HATPase_c"/>
    <property type="match status" value="1"/>
</dbReference>
<keyword evidence="10" id="KW-1185">Reference proteome</keyword>
<feature type="domain" description="Response regulatory" evidence="8">
    <location>
        <begin position="601"/>
        <end position="714"/>
    </location>
</feature>
<dbReference type="PRINTS" id="PR00344">
    <property type="entry name" value="BCTRLSENSOR"/>
</dbReference>
<proteinExistence type="predicted"/>
<protein>
    <recommendedName>
        <fullName evidence="2">histidine kinase</fullName>
        <ecNumber evidence="2">2.7.13.3</ecNumber>
    </recommendedName>
</protein>
<feature type="modified residue" description="4-aspartylphosphate" evidence="4">
    <location>
        <position position="652"/>
    </location>
</feature>
<evidence type="ECO:0000259" key="7">
    <source>
        <dbReference type="PROSITE" id="PS50109"/>
    </source>
</evidence>
<dbReference type="InterPro" id="IPR003661">
    <property type="entry name" value="HisK_dim/P_dom"/>
</dbReference>
<comment type="catalytic activity">
    <reaction evidence="1">
        <text>ATP + protein L-histidine = ADP + protein N-phospho-L-histidine.</text>
        <dbReference type="EC" id="2.7.13.3"/>
    </reaction>
</comment>
<evidence type="ECO:0000256" key="1">
    <source>
        <dbReference type="ARBA" id="ARBA00000085"/>
    </source>
</evidence>